<feature type="region of interest" description="Disordered" evidence="1">
    <location>
        <begin position="1"/>
        <end position="21"/>
    </location>
</feature>
<organism evidence="2 3">
    <name type="scientific">Eiseniibacteriota bacterium</name>
    <dbReference type="NCBI Taxonomy" id="2212470"/>
    <lineage>
        <taxon>Bacteria</taxon>
        <taxon>Candidatus Eiseniibacteriota</taxon>
    </lineage>
</organism>
<evidence type="ECO:0000313" key="3">
    <source>
        <dbReference type="Proteomes" id="UP000320184"/>
    </source>
</evidence>
<gene>
    <name evidence="2" type="ORF">E6K73_13465</name>
</gene>
<proteinExistence type="predicted"/>
<accession>A0A538S8A2</accession>
<protein>
    <submittedName>
        <fullName evidence="2">Uncharacterized protein</fullName>
    </submittedName>
</protein>
<name>A0A538S8A2_UNCEI</name>
<evidence type="ECO:0000256" key="1">
    <source>
        <dbReference type="SAM" id="MobiDB-lite"/>
    </source>
</evidence>
<dbReference type="Proteomes" id="UP000320184">
    <property type="component" value="Unassembled WGS sequence"/>
</dbReference>
<evidence type="ECO:0000313" key="2">
    <source>
        <dbReference type="EMBL" id="TMQ47591.1"/>
    </source>
</evidence>
<reference evidence="2 3" key="1">
    <citation type="journal article" date="2019" name="Nat. Microbiol.">
        <title>Mediterranean grassland soil C-N compound turnover is dependent on rainfall and depth, and is mediated by genomically divergent microorganisms.</title>
        <authorList>
            <person name="Diamond S."/>
            <person name="Andeer P.F."/>
            <person name="Li Z."/>
            <person name="Crits-Christoph A."/>
            <person name="Burstein D."/>
            <person name="Anantharaman K."/>
            <person name="Lane K.R."/>
            <person name="Thomas B.C."/>
            <person name="Pan C."/>
            <person name="Northen T.R."/>
            <person name="Banfield J.F."/>
        </authorList>
    </citation>
    <scope>NUCLEOTIDE SEQUENCE [LARGE SCALE GENOMIC DNA]</scope>
    <source>
        <strain evidence="2">WS_3</strain>
    </source>
</reference>
<dbReference type="AlphaFoldDB" id="A0A538S8A2"/>
<dbReference type="EMBL" id="VBOT01000175">
    <property type="protein sequence ID" value="TMQ47591.1"/>
    <property type="molecule type" value="Genomic_DNA"/>
</dbReference>
<comment type="caution">
    <text evidence="2">The sequence shown here is derived from an EMBL/GenBank/DDBJ whole genome shotgun (WGS) entry which is preliminary data.</text>
</comment>
<sequence>MGVAPIGRSRQGRGVDRLGAGGAEHVHAGTLAMAEVTAVRAGITRRVAANVRRGMDGLGRSNHIRLYARRLDRQRQDSERRHPQQ</sequence>